<protein>
    <recommendedName>
        <fullName evidence="3">AbiV family abortive infection protein</fullName>
    </recommendedName>
</protein>
<dbReference type="Proteomes" id="UP001205185">
    <property type="component" value="Unassembled WGS sequence"/>
</dbReference>
<evidence type="ECO:0000313" key="1">
    <source>
        <dbReference type="EMBL" id="MCP2273968.1"/>
    </source>
</evidence>
<dbReference type="EMBL" id="JAMTCO010000019">
    <property type="protein sequence ID" value="MCP2273968.1"/>
    <property type="molecule type" value="Genomic_DNA"/>
</dbReference>
<reference evidence="1 2" key="1">
    <citation type="submission" date="2022-06" db="EMBL/GenBank/DDBJ databases">
        <title>Genomic Encyclopedia of Archaeal and Bacterial Type Strains, Phase II (KMG-II): from individual species to whole genera.</title>
        <authorList>
            <person name="Goeker M."/>
        </authorList>
    </citation>
    <scope>NUCLEOTIDE SEQUENCE [LARGE SCALE GENOMIC DNA]</scope>
    <source>
        <strain evidence="1 2">DSM 44255</strain>
    </source>
</reference>
<comment type="caution">
    <text evidence="1">The sequence shown here is derived from an EMBL/GenBank/DDBJ whole genome shotgun (WGS) entry which is preliminary data.</text>
</comment>
<name>A0ABT1IMT1_9PSEU</name>
<evidence type="ECO:0008006" key="3">
    <source>
        <dbReference type="Google" id="ProtNLM"/>
    </source>
</evidence>
<keyword evidence="2" id="KW-1185">Reference proteome</keyword>
<proteinExistence type="predicted"/>
<sequence length="214" mass="23714">MDELDAADSLLKRSLDLLGRFRSAAHDADPLLACLSIGVEKTTKLTLGMAGVQDSGRWPDKATMKGSWGHQVVLLDRKCREYMTSHADRSTVTPLIRRLLDEVARDHVLAAVLETLDRYGTEGRFHNLDALAESPQAKPSPRDLWTRTDLLVWESDPALLATVGGPGFAQARTQVNGIISASITRWRELYFRAWITGVLGTDARQWSAYLDPTA</sequence>
<accession>A0ABT1IMT1</accession>
<gene>
    <name evidence="1" type="ORF">LV75_006500</name>
</gene>
<organism evidence="1 2">
    <name type="scientific">Actinokineospora diospyrosa</name>
    <dbReference type="NCBI Taxonomy" id="103728"/>
    <lineage>
        <taxon>Bacteria</taxon>
        <taxon>Bacillati</taxon>
        <taxon>Actinomycetota</taxon>
        <taxon>Actinomycetes</taxon>
        <taxon>Pseudonocardiales</taxon>
        <taxon>Pseudonocardiaceae</taxon>
        <taxon>Actinokineospora</taxon>
    </lineage>
</organism>
<evidence type="ECO:0000313" key="2">
    <source>
        <dbReference type="Proteomes" id="UP001205185"/>
    </source>
</evidence>